<reference evidence="3 4" key="1">
    <citation type="journal article" date="2018" name="Int. J. Syst. Evol. Microbiol.">
        <title>Epidermidibacterium keratini gen. nov., sp. nov., a member of the family Sporichthyaceae, isolated from keratin epidermis.</title>
        <authorList>
            <person name="Lee D.G."/>
            <person name="Trujillo M.E."/>
            <person name="Kang S."/>
            <person name="Nam J.J."/>
            <person name="Kim Y.J."/>
        </authorList>
    </citation>
    <scope>NUCLEOTIDE SEQUENCE [LARGE SCALE GENOMIC DNA]</scope>
    <source>
        <strain evidence="3 4">EPI-7</strain>
    </source>
</reference>
<gene>
    <name evidence="3" type="ORF">EK0264_00595</name>
</gene>
<proteinExistence type="predicted"/>
<dbReference type="KEGG" id="eke:EK0264_00595"/>
<evidence type="ECO:0000313" key="4">
    <source>
        <dbReference type="Proteomes" id="UP000463857"/>
    </source>
</evidence>
<dbReference type="Proteomes" id="UP000463857">
    <property type="component" value="Chromosome"/>
</dbReference>
<dbReference type="EMBL" id="CP047156">
    <property type="protein sequence ID" value="QHB98940.1"/>
    <property type="molecule type" value="Genomic_DNA"/>
</dbReference>
<feature type="compositionally biased region" description="Basic and acidic residues" evidence="2">
    <location>
        <begin position="164"/>
        <end position="174"/>
    </location>
</feature>
<keyword evidence="4" id="KW-1185">Reference proteome</keyword>
<dbReference type="AlphaFoldDB" id="A0A7L4YH42"/>
<feature type="region of interest" description="Disordered" evidence="2">
    <location>
        <begin position="121"/>
        <end position="174"/>
    </location>
</feature>
<dbReference type="RefSeq" id="WP_159541932.1">
    <property type="nucleotide sequence ID" value="NZ_CP047156.1"/>
</dbReference>
<protein>
    <submittedName>
        <fullName evidence="3">Uncharacterized protein</fullName>
    </submittedName>
</protein>
<sequence length="174" mass="19032">MNADAIAELMVDLFSRLADDNSSSHPTQTGLDPDTQDLLAMHYLKEAKLAIARLEREMLATTTLDYTTLGSALGISKQAARQKVRVAKEAQEQIEQQTQAGTPRFAPITLEWAARNLPPARTRSGQALNRSLAGAADPHEDLPERPLTRDFTIETVARGAKRIRTTDEPAGRAS</sequence>
<dbReference type="InParanoid" id="A0A7L4YH42"/>
<feature type="coiled-coil region" evidence="1">
    <location>
        <begin position="44"/>
        <end position="100"/>
    </location>
</feature>
<feature type="compositionally biased region" description="Basic and acidic residues" evidence="2">
    <location>
        <begin position="137"/>
        <end position="152"/>
    </location>
</feature>
<organism evidence="3 4">
    <name type="scientific">Epidermidibacterium keratini</name>
    <dbReference type="NCBI Taxonomy" id="1891644"/>
    <lineage>
        <taxon>Bacteria</taxon>
        <taxon>Bacillati</taxon>
        <taxon>Actinomycetota</taxon>
        <taxon>Actinomycetes</taxon>
        <taxon>Sporichthyales</taxon>
        <taxon>Sporichthyaceae</taxon>
        <taxon>Epidermidibacterium</taxon>
    </lineage>
</organism>
<keyword evidence="1" id="KW-0175">Coiled coil</keyword>
<accession>A0A7L4YH42</accession>
<evidence type="ECO:0000313" key="3">
    <source>
        <dbReference type="EMBL" id="QHB98940.1"/>
    </source>
</evidence>
<evidence type="ECO:0000256" key="1">
    <source>
        <dbReference type="SAM" id="Coils"/>
    </source>
</evidence>
<name>A0A7L4YH42_9ACTN</name>
<evidence type="ECO:0000256" key="2">
    <source>
        <dbReference type="SAM" id="MobiDB-lite"/>
    </source>
</evidence>